<dbReference type="PANTHER" id="PTHR43591:SF110">
    <property type="entry name" value="RHODANESE DOMAIN-CONTAINING PROTEIN"/>
    <property type="match status" value="1"/>
</dbReference>
<evidence type="ECO:0000313" key="3">
    <source>
        <dbReference type="Proteomes" id="UP000748752"/>
    </source>
</evidence>
<dbReference type="Gene3D" id="3.40.50.150">
    <property type="entry name" value="Vaccinia Virus protein VP39"/>
    <property type="match status" value="1"/>
</dbReference>
<proteinExistence type="predicted"/>
<dbReference type="PANTHER" id="PTHR43591">
    <property type="entry name" value="METHYLTRANSFERASE"/>
    <property type="match status" value="1"/>
</dbReference>
<dbReference type="EMBL" id="NRRV01000048">
    <property type="protein sequence ID" value="MBK1632460.1"/>
    <property type="molecule type" value="Genomic_DNA"/>
</dbReference>
<dbReference type="InterPro" id="IPR013216">
    <property type="entry name" value="Methyltransf_11"/>
</dbReference>
<sequence length="255" mass="28881">MDLQRSLTKFVRWNEDLCRRLEPGFVARTHAQTHFASRLQALIHEGQSLTVVDVGAGRTCHFDPGPKGKHVSRIVGIDISREEMAHNPLLDDRVVADVCEAIPLDDDSVDLIVGRSVIEHLPDNRAFLQNAFRVLRPGGRLIVCFSNRYAPFALINQLLPSRVAAGLLHSLVSNSAGYLGFPAHYDRCYPRAYEQALTAVGFDVEEHYHSYFGSYPFRFFVPIWMLSISVDFARYHLAPRNACSHNFYLLKKQKA</sequence>
<evidence type="ECO:0000259" key="1">
    <source>
        <dbReference type="Pfam" id="PF08241"/>
    </source>
</evidence>
<dbReference type="Pfam" id="PF08241">
    <property type="entry name" value="Methyltransf_11"/>
    <property type="match status" value="1"/>
</dbReference>
<dbReference type="Proteomes" id="UP000748752">
    <property type="component" value="Unassembled WGS sequence"/>
</dbReference>
<feature type="domain" description="Methyltransferase type 11" evidence="1">
    <location>
        <begin position="53"/>
        <end position="143"/>
    </location>
</feature>
<evidence type="ECO:0000313" key="2">
    <source>
        <dbReference type="EMBL" id="MBK1632460.1"/>
    </source>
</evidence>
<protein>
    <recommendedName>
        <fullName evidence="1">Methyltransferase type 11 domain-containing protein</fullName>
    </recommendedName>
</protein>
<gene>
    <name evidence="2" type="ORF">CKO31_17275</name>
</gene>
<organism evidence="2 3">
    <name type="scientific">Thiohalocapsa halophila</name>
    <dbReference type="NCBI Taxonomy" id="69359"/>
    <lineage>
        <taxon>Bacteria</taxon>
        <taxon>Pseudomonadati</taxon>
        <taxon>Pseudomonadota</taxon>
        <taxon>Gammaproteobacteria</taxon>
        <taxon>Chromatiales</taxon>
        <taxon>Chromatiaceae</taxon>
        <taxon>Thiohalocapsa</taxon>
    </lineage>
</organism>
<comment type="caution">
    <text evidence="2">The sequence shown here is derived from an EMBL/GenBank/DDBJ whole genome shotgun (WGS) entry which is preliminary data.</text>
</comment>
<reference evidence="2 3" key="1">
    <citation type="journal article" date="2020" name="Microorganisms">
        <title>Osmotic Adaptation and Compatible Solute Biosynthesis of Phototrophic Bacteria as Revealed from Genome Analyses.</title>
        <authorList>
            <person name="Imhoff J.F."/>
            <person name="Rahn T."/>
            <person name="Kunzel S."/>
            <person name="Keller A."/>
            <person name="Neulinger S.C."/>
        </authorList>
    </citation>
    <scope>NUCLEOTIDE SEQUENCE [LARGE SCALE GENOMIC DNA]</scope>
    <source>
        <strain evidence="2 3">DSM 6210</strain>
    </source>
</reference>
<keyword evidence="3" id="KW-1185">Reference proteome</keyword>
<dbReference type="CDD" id="cd02440">
    <property type="entry name" value="AdoMet_MTases"/>
    <property type="match status" value="1"/>
</dbReference>
<name>A0ABS1CKJ7_9GAMM</name>
<dbReference type="SUPFAM" id="SSF53335">
    <property type="entry name" value="S-adenosyl-L-methionine-dependent methyltransferases"/>
    <property type="match status" value="1"/>
</dbReference>
<dbReference type="InterPro" id="IPR029063">
    <property type="entry name" value="SAM-dependent_MTases_sf"/>
</dbReference>
<accession>A0ABS1CKJ7</accession>
<dbReference type="RefSeq" id="WP_369075137.1">
    <property type="nucleotide sequence ID" value="NZ_NRRV01000048.1"/>
</dbReference>